<dbReference type="SUPFAM" id="SSF56436">
    <property type="entry name" value="C-type lectin-like"/>
    <property type="match status" value="1"/>
</dbReference>
<proteinExistence type="predicted"/>
<feature type="domain" description="C-type lectin" evidence="2">
    <location>
        <begin position="33"/>
        <end position="128"/>
    </location>
</feature>
<dbReference type="InterPro" id="IPR001304">
    <property type="entry name" value="C-type_lectin-like"/>
</dbReference>
<protein>
    <submittedName>
        <fullName evidence="4">C-type lectin 37Da-like</fullName>
    </submittedName>
</protein>
<keyword evidence="3" id="KW-1185">Reference proteome</keyword>
<evidence type="ECO:0000313" key="4">
    <source>
        <dbReference type="RefSeq" id="XP_017032934.1"/>
    </source>
</evidence>
<dbReference type="Proteomes" id="UP001652661">
    <property type="component" value="Chromosome 2L"/>
</dbReference>
<dbReference type="InterPro" id="IPR016187">
    <property type="entry name" value="CTDL_fold"/>
</dbReference>
<dbReference type="Gene3D" id="3.10.100.10">
    <property type="entry name" value="Mannose-Binding Protein A, subunit A"/>
    <property type="match status" value="1"/>
</dbReference>
<dbReference type="SMART" id="SM00034">
    <property type="entry name" value="CLECT"/>
    <property type="match status" value="1"/>
</dbReference>
<dbReference type="OMA" id="GDEHCDE"/>
<dbReference type="OrthoDB" id="7773875at2759"/>
<dbReference type="GeneID" id="108082143"/>
<feature type="chain" id="PRO_5028454675" evidence="1">
    <location>
        <begin position="20"/>
        <end position="137"/>
    </location>
</feature>
<accession>A0A6P4JD39</accession>
<evidence type="ECO:0000313" key="3">
    <source>
        <dbReference type="Proteomes" id="UP001652661"/>
    </source>
</evidence>
<organism evidence="3 4">
    <name type="scientific">Drosophila kikkawai</name>
    <name type="common">Fruit fly</name>
    <dbReference type="NCBI Taxonomy" id="30033"/>
    <lineage>
        <taxon>Eukaryota</taxon>
        <taxon>Metazoa</taxon>
        <taxon>Ecdysozoa</taxon>
        <taxon>Arthropoda</taxon>
        <taxon>Hexapoda</taxon>
        <taxon>Insecta</taxon>
        <taxon>Pterygota</taxon>
        <taxon>Neoptera</taxon>
        <taxon>Endopterygota</taxon>
        <taxon>Diptera</taxon>
        <taxon>Brachycera</taxon>
        <taxon>Muscomorpha</taxon>
        <taxon>Ephydroidea</taxon>
        <taxon>Drosophilidae</taxon>
        <taxon>Drosophila</taxon>
        <taxon>Sophophora</taxon>
    </lineage>
</organism>
<dbReference type="InterPro" id="IPR016186">
    <property type="entry name" value="C-type_lectin-like/link_sf"/>
</dbReference>
<keyword evidence="1" id="KW-0732">Signal</keyword>
<evidence type="ECO:0000256" key="1">
    <source>
        <dbReference type="SAM" id="SignalP"/>
    </source>
</evidence>
<dbReference type="CDD" id="cd00037">
    <property type="entry name" value="CLECT"/>
    <property type="match status" value="1"/>
</dbReference>
<gene>
    <name evidence="4" type="primary">LOC108082143</name>
</gene>
<dbReference type="AlphaFoldDB" id="A0A6P4JD39"/>
<reference evidence="4" key="2">
    <citation type="submission" date="2025-08" db="UniProtKB">
        <authorList>
            <consortium name="RefSeq"/>
        </authorList>
    </citation>
    <scope>IDENTIFICATION</scope>
    <source>
        <strain evidence="4">14028-0561.14</strain>
        <tissue evidence="4">Whole fly</tissue>
    </source>
</reference>
<name>A0A6P4JD39_DROKI</name>
<sequence>MFTKYSVLWVAFIVISVNAQESTSLNPSQFIKIGKGSYYIETVSRKNWFAAYESCRQMKASLIAFESLEEWKLVNQYLRDMQIYRKYWTAGTDWAEQGKHVWFSNGQPLSLDIWRAGEPNNYNGDEHCDEAGPALAE</sequence>
<dbReference type="Pfam" id="PF00059">
    <property type="entry name" value="Lectin_C"/>
    <property type="match status" value="1"/>
</dbReference>
<feature type="signal peptide" evidence="1">
    <location>
        <begin position="1"/>
        <end position="19"/>
    </location>
</feature>
<dbReference type="RefSeq" id="XP_017032934.1">
    <property type="nucleotide sequence ID" value="XM_017177445.2"/>
</dbReference>
<reference evidence="3" key="1">
    <citation type="submission" date="2025-05" db="UniProtKB">
        <authorList>
            <consortium name="RefSeq"/>
        </authorList>
    </citation>
    <scope>NUCLEOTIDE SEQUENCE [LARGE SCALE GENOMIC DNA]</scope>
    <source>
        <strain evidence="3">14028-0561.14</strain>
    </source>
</reference>
<dbReference type="PROSITE" id="PS50041">
    <property type="entry name" value="C_TYPE_LECTIN_2"/>
    <property type="match status" value="1"/>
</dbReference>
<evidence type="ECO:0000259" key="2">
    <source>
        <dbReference type="PROSITE" id="PS50041"/>
    </source>
</evidence>